<dbReference type="InterPro" id="IPR036164">
    <property type="entry name" value="bL21-like_sf"/>
</dbReference>
<dbReference type="RefSeq" id="WP_215217558.1">
    <property type="nucleotide sequence ID" value="NZ_CP075587.1"/>
</dbReference>
<evidence type="ECO:0000256" key="7">
    <source>
        <dbReference type="RuleBase" id="RU000562"/>
    </source>
</evidence>
<proteinExistence type="inferred from homology"/>
<dbReference type="InterPro" id="IPR018258">
    <property type="entry name" value="Ribosomal_bL21_CS"/>
</dbReference>
<protein>
    <recommendedName>
        <fullName evidence="6">Large ribosomal subunit protein bL21</fullName>
    </recommendedName>
</protein>
<organism evidence="8 9">
    <name type="scientific">Candidatus Rhabdochlamydia oedothoracis</name>
    <dbReference type="NCBI Taxonomy" id="2720720"/>
    <lineage>
        <taxon>Bacteria</taxon>
        <taxon>Pseudomonadati</taxon>
        <taxon>Chlamydiota</taxon>
        <taxon>Chlamydiia</taxon>
        <taxon>Parachlamydiales</taxon>
        <taxon>Candidatus Rhabdochlamydiaceae</taxon>
        <taxon>Candidatus Rhabdochlamydia</taxon>
    </lineage>
</organism>
<evidence type="ECO:0000313" key="8">
    <source>
        <dbReference type="EMBL" id="QYF49408.1"/>
    </source>
</evidence>
<dbReference type="HAMAP" id="MF_01363">
    <property type="entry name" value="Ribosomal_bL21"/>
    <property type="match status" value="1"/>
</dbReference>
<keyword evidence="9" id="KW-1185">Reference proteome</keyword>
<sequence>MYAIIETGGKQYRVEKNDTIDVELLDIEDNVVEFKNVLLISEAGNVKIGAPYLADTVVQAKLIKQDAKGPKVVAFKYKRRKPIRRKVGHRQRYTRLKITDIIG</sequence>
<evidence type="ECO:0000256" key="6">
    <source>
        <dbReference type="HAMAP-Rule" id="MF_01363"/>
    </source>
</evidence>
<dbReference type="Pfam" id="PF00829">
    <property type="entry name" value="Ribosomal_L21p"/>
    <property type="match status" value="1"/>
</dbReference>
<dbReference type="SUPFAM" id="SSF141091">
    <property type="entry name" value="L21p-like"/>
    <property type="match status" value="1"/>
</dbReference>
<comment type="similarity">
    <text evidence="1 6 7">Belongs to the bacterial ribosomal protein bL21 family.</text>
</comment>
<reference evidence="8 9" key="1">
    <citation type="journal article" date="2022" name="bioRxiv">
        <title>Ecology and evolution of chlamydial symbionts of arthropods.</title>
        <authorList>
            <person name="Halter T."/>
            <person name="Koestlbacher S."/>
            <person name="Collingro A."/>
            <person name="Sixt B.S."/>
            <person name="Toenshoff E.R."/>
            <person name="Hendrickx F."/>
            <person name="Kostanjsek R."/>
            <person name="Horn M."/>
        </authorList>
    </citation>
    <scope>NUCLEOTIDE SEQUENCE [LARGE SCALE GENOMIC DNA]</scope>
    <source>
        <strain evidence="8">W744xW776</strain>
    </source>
</reference>
<dbReference type="PANTHER" id="PTHR21349:SF0">
    <property type="entry name" value="LARGE RIBOSOMAL SUBUNIT PROTEIN BL21M"/>
    <property type="match status" value="1"/>
</dbReference>
<keyword evidence="4 6" id="KW-0689">Ribosomal protein</keyword>
<keyword evidence="5 6" id="KW-0687">Ribonucleoprotein</keyword>
<dbReference type="Proteomes" id="UP000826014">
    <property type="component" value="Chromosome"/>
</dbReference>
<comment type="function">
    <text evidence="6 7">This protein binds to 23S rRNA in the presence of protein L20.</text>
</comment>
<name>A0ABX8V2D8_9BACT</name>
<evidence type="ECO:0000256" key="5">
    <source>
        <dbReference type="ARBA" id="ARBA00023274"/>
    </source>
</evidence>
<dbReference type="PROSITE" id="PS01169">
    <property type="entry name" value="RIBOSOMAL_L21"/>
    <property type="match status" value="1"/>
</dbReference>
<evidence type="ECO:0000256" key="4">
    <source>
        <dbReference type="ARBA" id="ARBA00022980"/>
    </source>
</evidence>
<dbReference type="EMBL" id="CP075587">
    <property type="protein sequence ID" value="QYF49408.1"/>
    <property type="molecule type" value="Genomic_DNA"/>
</dbReference>
<accession>A0ABX8V2D8</accession>
<comment type="subunit">
    <text evidence="6">Part of the 50S ribosomal subunit. Contacts protein L20.</text>
</comment>
<keyword evidence="3 6" id="KW-0694">RNA-binding</keyword>
<evidence type="ECO:0000313" key="9">
    <source>
        <dbReference type="Proteomes" id="UP000826014"/>
    </source>
</evidence>
<dbReference type="NCBIfam" id="TIGR00061">
    <property type="entry name" value="L21"/>
    <property type="match status" value="1"/>
</dbReference>
<evidence type="ECO:0000256" key="3">
    <source>
        <dbReference type="ARBA" id="ARBA00022884"/>
    </source>
</evidence>
<keyword evidence="2 6" id="KW-0699">rRNA-binding</keyword>
<dbReference type="InterPro" id="IPR028909">
    <property type="entry name" value="bL21-like"/>
</dbReference>
<dbReference type="GO" id="GO:0005840">
    <property type="term" value="C:ribosome"/>
    <property type="evidence" value="ECO:0007669"/>
    <property type="project" value="UniProtKB-KW"/>
</dbReference>
<gene>
    <name evidence="6" type="primary">rplU</name>
    <name evidence="8" type="ORF">RHABOEDO_001744</name>
</gene>
<dbReference type="InterPro" id="IPR001787">
    <property type="entry name" value="Ribosomal_bL21"/>
</dbReference>
<evidence type="ECO:0000256" key="2">
    <source>
        <dbReference type="ARBA" id="ARBA00022730"/>
    </source>
</evidence>
<dbReference type="PANTHER" id="PTHR21349">
    <property type="entry name" value="50S RIBOSOMAL PROTEIN L21"/>
    <property type="match status" value="1"/>
</dbReference>
<evidence type="ECO:0000256" key="1">
    <source>
        <dbReference type="ARBA" id="ARBA00008563"/>
    </source>
</evidence>